<organism evidence="2">
    <name type="scientific">hydrothermal vent metagenome</name>
    <dbReference type="NCBI Taxonomy" id="652676"/>
    <lineage>
        <taxon>unclassified sequences</taxon>
        <taxon>metagenomes</taxon>
        <taxon>ecological metagenomes</taxon>
    </lineage>
</organism>
<dbReference type="Pfam" id="PF03008">
    <property type="entry name" value="DUF234"/>
    <property type="match status" value="1"/>
</dbReference>
<evidence type="ECO:0000259" key="1">
    <source>
        <dbReference type="Pfam" id="PF03008"/>
    </source>
</evidence>
<dbReference type="EMBL" id="FPHE01000017">
    <property type="protein sequence ID" value="SFV51237.1"/>
    <property type="molecule type" value="Genomic_DNA"/>
</dbReference>
<dbReference type="InterPro" id="IPR004256">
    <property type="entry name" value="DUF234"/>
</dbReference>
<proteinExistence type="predicted"/>
<dbReference type="PANTHER" id="PTHR34704:SF1">
    <property type="entry name" value="ATPASE"/>
    <property type="match status" value="1"/>
</dbReference>
<protein>
    <recommendedName>
        <fullName evidence="1">DUF234 domain-containing protein</fullName>
    </recommendedName>
</protein>
<dbReference type="PANTHER" id="PTHR34704">
    <property type="entry name" value="ATPASE"/>
    <property type="match status" value="1"/>
</dbReference>
<accession>A0A1W1BCL0</accession>
<dbReference type="SUPFAM" id="SSF52980">
    <property type="entry name" value="Restriction endonuclease-like"/>
    <property type="match status" value="1"/>
</dbReference>
<sequence>MELEQAMELFAVFGGIERDIELDFLDDLELLIRFSFVDRYLEFSNLISPSYLLEEPYRYILISIARGDGRLSNVFRKARVGDTLGMNIVNQLIELGIVELEESREAPLKKYPNQKLEKSLRSYKIEAKIRFKQPFYRFWFGFVEPYSKDLSQKKSQRFFENFEKHFSRLNSLVFEQLSNELLNQHYNDKLKCMGSYWDVNSEFDILARTTDGETVVGECKYKNRRVCKSELTKLKQKAEVSELKADTYALFSKSGFSNELLNSEDKNLILFELEDFRKLL</sequence>
<gene>
    <name evidence="2" type="ORF">MNB_SV-12-735</name>
</gene>
<feature type="domain" description="DUF234" evidence="1">
    <location>
        <begin position="139"/>
        <end position="224"/>
    </location>
</feature>
<dbReference type="AlphaFoldDB" id="A0A1W1BCL0"/>
<dbReference type="InterPro" id="IPR011335">
    <property type="entry name" value="Restrct_endonuc-II-like"/>
</dbReference>
<reference evidence="2" key="1">
    <citation type="submission" date="2016-10" db="EMBL/GenBank/DDBJ databases">
        <authorList>
            <person name="de Groot N.N."/>
        </authorList>
    </citation>
    <scope>NUCLEOTIDE SEQUENCE</scope>
</reference>
<evidence type="ECO:0000313" key="2">
    <source>
        <dbReference type="EMBL" id="SFV51237.1"/>
    </source>
</evidence>
<name>A0A1W1BCL0_9ZZZZ</name>